<accession>W7CWJ9</accession>
<gene>
    <name evidence="1" type="ORF">PRIP_11499</name>
</gene>
<name>W7CWJ9_9LIST</name>
<feature type="non-terminal residue" evidence="1">
    <location>
        <position position="76"/>
    </location>
</feature>
<sequence>LHSLRKNQKRIFIAPAPASVRAGRARAALCEIRPYALALRKLHSLRKNQKRIFTAPAPASVRAGRARAALCEIRLT</sequence>
<organism evidence="1 2">
    <name type="scientific">Listeria riparia FSL S10-1204</name>
    <dbReference type="NCBI Taxonomy" id="1265816"/>
    <lineage>
        <taxon>Bacteria</taxon>
        <taxon>Bacillati</taxon>
        <taxon>Bacillota</taxon>
        <taxon>Bacilli</taxon>
        <taxon>Bacillales</taxon>
        <taxon>Listeriaceae</taxon>
        <taxon>Listeria</taxon>
    </lineage>
</organism>
<reference evidence="1 2" key="1">
    <citation type="journal article" date="2014" name="Int. J. Syst. Evol. Microbiol.">
        <title>Listeria floridensis sp. nov., Listeria aquatica sp. nov., Listeria cornellensis sp. nov., Listeria riparia sp. nov. and Listeria grandensis sp. nov., from agricultural and natural environments.</title>
        <authorList>
            <person name="den Bakker H.C."/>
            <person name="Warchocki S."/>
            <person name="Wright E.M."/>
            <person name="Allred A.F."/>
            <person name="Ahlstrom C."/>
            <person name="Manuel C.S."/>
            <person name="Stasiewicz M.J."/>
            <person name="Burrell A."/>
            <person name="Roof S."/>
            <person name="Strawn L."/>
            <person name="Fortes E.D."/>
            <person name="Nightingale K.K."/>
            <person name="Kephart D."/>
            <person name="Wiedmann M."/>
        </authorList>
    </citation>
    <scope>NUCLEOTIDE SEQUENCE [LARGE SCALE GENOMIC DNA]</scope>
    <source>
        <strain evidence="1 2">FSL S10-1204</strain>
    </source>
</reference>
<keyword evidence="2" id="KW-1185">Reference proteome</keyword>
<dbReference type="Proteomes" id="UP000019248">
    <property type="component" value="Unassembled WGS sequence"/>
</dbReference>
<dbReference type="EMBL" id="AODL01000019">
    <property type="protein sequence ID" value="EUJ43879.1"/>
    <property type="molecule type" value="Genomic_DNA"/>
</dbReference>
<feature type="non-terminal residue" evidence="1">
    <location>
        <position position="1"/>
    </location>
</feature>
<protein>
    <submittedName>
        <fullName evidence="1">Uncharacterized protein</fullName>
    </submittedName>
</protein>
<comment type="caution">
    <text evidence="1">The sequence shown here is derived from an EMBL/GenBank/DDBJ whole genome shotgun (WGS) entry which is preliminary data.</text>
</comment>
<proteinExistence type="predicted"/>
<evidence type="ECO:0000313" key="2">
    <source>
        <dbReference type="Proteomes" id="UP000019248"/>
    </source>
</evidence>
<evidence type="ECO:0000313" key="1">
    <source>
        <dbReference type="EMBL" id="EUJ43879.1"/>
    </source>
</evidence>
<dbReference type="AlphaFoldDB" id="W7CWJ9"/>